<dbReference type="PANTHER" id="PTHR11963">
    <property type="entry name" value="LEUCINE AMINOPEPTIDASE-RELATED"/>
    <property type="match status" value="1"/>
</dbReference>
<comment type="similarity">
    <text evidence="3 8">Belongs to the peptidase M17 family.</text>
</comment>
<dbReference type="HAMAP" id="MF_00181">
    <property type="entry name" value="Cytosol_peptidase_M17"/>
    <property type="match status" value="1"/>
</dbReference>
<comment type="cofactor">
    <cofactor evidence="8">
        <name>Mn(2+)</name>
        <dbReference type="ChEBI" id="CHEBI:29035"/>
    </cofactor>
    <text evidence="8">Binds 2 manganese ions per subunit.</text>
</comment>
<reference evidence="10 11" key="1">
    <citation type="journal article" date="2014" name="Genome Announc.">
        <title>Draft Genome Sequence of Moraxella bovoculi Strain 237T (ATCC BAA-1259T) Isolated from a Calf with Infectious Bovine Keratoconjunctivitis.</title>
        <authorList>
            <person name="Calcutt M.J."/>
            <person name="Foecking M.F."/>
            <person name="Martin N.T."/>
            <person name="Mhlanga-Mutangadura T."/>
            <person name="Reilly T.J."/>
        </authorList>
    </citation>
    <scope>NUCLEOTIDE SEQUENCE [LARGE SCALE GENOMIC DNA]</scope>
    <source>
        <strain evidence="10 11">237</strain>
    </source>
</reference>
<gene>
    <name evidence="8" type="primary">pepA</name>
    <name evidence="10" type="ORF">MBO_03437</name>
</gene>
<dbReference type="PANTHER" id="PTHR11963:SF23">
    <property type="entry name" value="CYTOSOL AMINOPEPTIDASE"/>
    <property type="match status" value="1"/>
</dbReference>
<evidence type="ECO:0000256" key="3">
    <source>
        <dbReference type="ARBA" id="ARBA00009528"/>
    </source>
</evidence>
<organism evidence="10 11">
    <name type="scientific">Moraxella bovoculi 237</name>
    <dbReference type="NCBI Taxonomy" id="743974"/>
    <lineage>
        <taxon>Bacteria</taxon>
        <taxon>Pseudomonadati</taxon>
        <taxon>Pseudomonadota</taxon>
        <taxon>Gammaproteobacteria</taxon>
        <taxon>Moraxellales</taxon>
        <taxon>Moraxellaceae</taxon>
        <taxon>Moraxella</taxon>
    </lineage>
</organism>
<dbReference type="Gene3D" id="3.40.220.10">
    <property type="entry name" value="Leucine Aminopeptidase, subunit E, domain 1"/>
    <property type="match status" value="1"/>
</dbReference>
<keyword evidence="11" id="KW-1185">Reference proteome</keyword>
<dbReference type="PROSITE" id="PS00631">
    <property type="entry name" value="CYTOSOL_AP"/>
    <property type="match status" value="1"/>
</dbReference>
<accession>A0A066UMS5</accession>
<dbReference type="RefSeq" id="WP_036363665.1">
    <property type="nucleotide sequence ID" value="NZ_AOMT01000011.1"/>
</dbReference>
<dbReference type="Pfam" id="PF02789">
    <property type="entry name" value="Peptidase_M17_N"/>
    <property type="match status" value="1"/>
</dbReference>
<feature type="binding site" evidence="8">
    <location>
        <position position="351"/>
    </location>
    <ligand>
        <name>Mn(2+)</name>
        <dbReference type="ChEBI" id="CHEBI:29035"/>
        <label>1</label>
    </ligand>
</feature>
<dbReference type="CDD" id="cd00433">
    <property type="entry name" value="Peptidase_M17"/>
    <property type="match status" value="1"/>
</dbReference>
<dbReference type="EMBL" id="AOMT01000011">
    <property type="protein sequence ID" value="KDN25518.1"/>
    <property type="molecule type" value="Genomic_DNA"/>
</dbReference>
<protein>
    <recommendedName>
        <fullName evidence="8">Probable cytosol aminopeptidase</fullName>
        <ecNumber evidence="8">3.4.11.1</ecNumber>
    </recommendedName>
    <alternativeName>
        <fullName evidence="8">Leucine aminopeptidase</fullName>
        <shortName evidence="8">LAP</shortName>
        <ecNumber evidence="8">3.4.11.10</ecNumber>
    </alternativeName>
    <alternativeName>
        <fullName evidence="8">Leucyl aminopeptidase</fullName>
    </alternativeName>
</protein>
<feature type="active site" evidence="8">
    <location>
        <position position="355"/>
    </location>
</feature>
<keyword evidence="6 8" id="KW-0378">Hydrolase</keyword>
<dbReference type="OrthoDB" id="9809354at2"/>
<evidence type="ECO:0000256" key="8">
    <source>
        <dbReference type="HAMAP-Rule" id="MF_00181"/>
    </source>
</evidence>
<dbReference type="Pfam" id="PF00883">
    <property type="entry name" value="Peptidase_M17"/>
    <property type="match status" value="1"/>
</dbReference>
<evidence type="ECO:0000256" key="4">
    <source>
        <dbReference type="ARBA" id="ARBA00022438"/>
    </source>
</evidence>
<feature type="binding site" evidence="8">
    <location>
        <position position="353"/>
    </location>
    <ligand>
        <name>Mn(2+)</name>
        <dbReference type="ChEBI" id="CHEBI:29035"/>
        <label>1</label>
    </ligand>
</feature>
<name>A0A066UMS5_9GAMM</name>
<dbReference type="eggNOG" id="COG0260">
    <property type="taxonomic scope" value="Bacteria"/>
</dbReference>
<comment type="catalytic activity">
    <reaction evidence="1 8">
        <text>Release of an N-terminal amino acid, Xaa-|-Yaa-, in which Xaa is preferably Leu, but may be other amino acids including Pro although not Arg or Lys, and Yaa may be Pro. Amino acid amides and methyl esters are also readily hydrolyzed, but rates on arylamides are exceedingly low.</text>
        <dbReference type="EC" id="3.4.11.1"/>
    </reaction>
</comment>
<dbReference type="NCBIfam" id="NF002074">
    <property type="entry name" value="PRK00913.1-4"/>
    <property type="match status" value="1"/>
</dbReference>
<dbReference type="SUPFAM" id="SSF52949">
    <property type="entry name" value="Macro domain-like"/>
    <property type="match status" value="1"/>
</dbReference>
<dbReference type="GO" id="GO:0030145">
    <property type="term" value="F:manganese ion binding"/>
    <property type="evidence" value="ECO:0007669"/>
    <property type="project" value="UniProtKB-UniRule"/>
</dbReference>
<keyword evidence="8" id="KW-0479">Metal-binding</keyword>
<keyword evidence="8" id="KW-0963">Cytoplasm</keyword>
<dbReference type="EC" id="3.4.11.1" evidence="8"/>
<dbReference type="Gene3D" id="3.40.630.10">
    <property type="entry name" value="Zn peptidases"/>
    <property type="match status" value="1"/>
</dbReference>
<dbReference type="InterPro" id="IPR000819">
    <property type="entry name" value="Peptidase_M17_C"/>
</dbReference>
<dbReference type="EC" id="3.4.11.10" evidence="8"/>
<keyword evidence="7 8" id="KW-0464">Manganese</keyword>
<dbReference type="SUPFAM" id="SSF53187">
    <property type="entry name" value="Zn-dependent exopeptidases"/>
    <property type="match status" value="1"/>
</dbReference>
<dbReference type="InterPro" id="IPR011356">
    <property type="entry name" value="Leucine_aapep/pepB"/>
</dbReference>
<feature type="binding site" evidence="8">
    <location>
        <position position="274"/>
    </location>
    <ligand>
        <name>Mn(2+)</name>
        <dbReference type="ChEBI" id="CHEBI:29035"/>
        <label>1</label>
    </ligand>
</feature>
<evidence type="ECO:0000256" key="1">
    <source>
        <dbReference type="ARBA" id="ARBA00000135"/>
    </source>
</evidence>
<dbReference type="AlphaFoldDB" id="A0A066UMS5"/>
<comment type="subcellular location">
    <subcellularLocation>
        <location evidence="8">Cytoplasm</location>
    </subcellularLocation>
</comment>
<feature type="active site" evidence="8">
    <location>
        <position position="281"/>
    </location>
</feature>
<feature type="domain" description="Cytosol aminopeptidase" evidence="9">
    <location>
        <begin position="349"/>
        <end position="356"/>
    </location>
</feature>
<dbReference type="GO" id="GO:0006508">
    <property type="term" value="P:proteolysis"/>
    <property type="evidence" value="ECO:0007669"/>
    <property type="project" value="UniProtKB-KW"/>
</dbReference>
<evidence type="ECO:0000313" key="10">
    <source>
        <dbReference type="EMBL" id="KDN25518.1"/>
    </source>
</evidence>
<feature type="binding site" evidence="8">
    <location>
        <position position="269"/>
    </location>
    <ligand>
        <name>Mn(2+)</name>
        <dbReference type="ChEBI" id="CHEBI:29035"/>
        <label>2</label>
    </ligand>
</feature>
<evidence type="ECO:0000256" key="7">
    <source>
        <dbReference type="ARBA" id="ARBA00023211"/>
    </source>
</evidence>
<dbReference type="Proteomes" id="UP000035860">
    <property type="component" value="Unassembled WGS sequence"/>
</dbReference>
<proteinExistence type="inferred from homology"/>
<comment type="catalytic activity">
    <reaction evidence="2 8">
        <text>Release of an N-terminal amino acid, preferentially leucine, but not glutamic or aspartic acids.</text>
        <dbReference type="EC" id="3.4.11.10"/>
    </reaction>
</comment>
<evidence type="ECO:0000259" key="9">
    <source>
        <dbReference type="PROSITE" id="PS00631"/>
    </source>
</evidence>
<dbReference type="InterPro" id="IPR023042">
    <property type="entry name" value="Peptidase_M17_leu_NH2_pept"/>
</dbReference>
<comment type="function">
    <text evidence="8">Presumably involved in the processing and regular turnover of intracellular proteins. Catalyzes the removal of unsubstituted N-terminal amino acids from various peptides.</text>
</comment>
<evidence type="ECO:0000313" key="11">
    <source>
        <dbReference type="Proteomes" id="UP000035860"/>
    </source>
</evidence>
<evidence type="ECO:0000256" key="2">
    <source>
        <dbReference type="ARBA" id="ARBA00000967"/>
    </source>
</evidence>
<dbReference type="GO" id="GO:0005737">
    <property type="term" value="C:cytoplasm"/>
    <property type="evidence" value="ECO:0007669"/>
    <property type="project" value="UniProtKB-SubCell"/>
</dbReference>
<dbReference type="PRINTS" id="PR00481">
    <property type="entry name" value="LAMNOPPTDASE"/>
</dbReference>
<feature type="binding site" evidence="8">
    <location>
        <position position="292"/>
    </location>
    <ligand>
        <name>Mn(2+)</name>
        <dbReference type="ChEBI" id="CHEBI:29035"/>
        <label>2</label>
    </ligand>
</feature>
<comment type="caution">
    <text evidence="10">The sequence shown here is derived from an EMBL/GenBank/DDBJ whole genome shotgun (WGS) entry which is preliminary data.</text>
</comment>
<keyword evidence="5 8" id="KW-0645">Protease</keyword>
<sequence length="500" mass="53405">MSIQLSVHSELTLKKATKSNPLPQLVFFANNEGKLLGNTQSEHTARAENLIKKSGFKGELCDVVSDYALSDDGVGITIIGAGKSEKLAKNIQKLGAATYKTIKNHKSAAIVWGDVICQKHFSQFVLSLLAASYRFDRYFAKRADADKLAFLSFINNKDSQDDYQAALDLTKATFAGQSFARDLVNEAPNNLNPVALAKEAKKLAKEYGDKVKVTILGEKEMTKLGMGCFMSVSQGSDAEGQLVVIEYYGKNKKGSKKAKLDNPIALVGKGITFDTGGISLKPGAGMDEMKFDMGGAAAMLGTTKAVCEAGLEIDLVTVLACAENMPSGKATRPGDIVNAMDGTSVEILNTDAEGRLVLCDALCYVQDNYKPRTIVDAATLTGACVIALGSVRSAVYSNDEDTLFALESAGENTGDLLWQMPLDDEYASQLKSNFADLQNIGGREGGSITAACFLQHFIKEGQAWAHLDIAGTASLSGANKGATGRPVPMLVQFLKSQENQ</sequence>
<feature type="binding site" evidence="8">
    <location>
        <position position="353"/>
    </location>
    <ligand>
        <name>Mn(2+)</name>
        <dbReference type="ChEBI" id="CHEBI:29035"/>
        <label>2</label>
    </ligand>
</feature>
<dbReference type="GO" id="GO:0070006">
    <property type="term" value="F:metalloaminopeptidase activity"/>
    <property type="evidence" value="ECO:0007669"/>
    <property type="project" value="InterPro"/>
</dbReference>
<evidence type="ECO:0000256" key="5">
    <source>
        <dbReference type="ARBA" id="ARBA00022670"/>
    </source>
</evidence>
<feature type="binding site" evidence="8">
    <location>
        <position position="274"/>
    </location>
    <ligand>
        <name>Mn(2+)</name>
        <dbReference type="ChEBI" id="CHEBI:29035"/>
        <label>2</label>
    </ligand>
</feature>
<dbReference type="InterPro" id="IPR043472">
    <property type="entry name" value="Macro_dom-like"/>
</dbReference>
<evidence type="ECO:0000256" key="6">
    <source>
        <dbReference type="ARBA" id="ARBA00022801"/>
    </source>
</evidence>
<keyword evidence="4 8" id="KW-0031">Aminopeptidase</keyword>
<dbReference type="InterPro" id="IPR008283">
    <property type="entry name" value="Peptidase_M17_N"/>
</dbReference>